<name>A0A517P6W0_9PLAN</name>
<sequence>MDGPAEAIITVYRVRPRSHPPWLEVEATLDAGEVRPGMFLHIPMNCLLNLTVPIAAVEPVGARLRLELDCDDELDADLVAAFNFAGETLWVLETGER</sequence>
<reference evidence="1 2" key="1">
    <citation type="submission" date="2019-02" db="EMBL/GenBank/DDBJ databases">
        <title>Deep-cultivation of Planctomycetes and their phenomic and genomic characterization uncovers novel biology.</title>
        <authorList>
            <person name="Wiegand S."/>
            <person name="Jogler M."/>
            <person name="Boedeker C."/>
            <person name="Pinto D."/>
            <person name="Vollmers J."/>
            <person name="Rivas-Marin E."/>
            <person name="Kohn T."/>
            <person name="Peeters S.H."/>
            <person name="Heuer A."/>
            <person name="Rast P."/>
            <person name="Oberbeckmann S."/>
            <person name="Bunk B."/>
            <person name="Jeske O."/>
            <person name="Meyerdierks A."/>
            <person name="Storesund J.E."/>
            <person name="Kallscheuer N."/>
            <person name="Luecker S."/>
            <person name="Lage O.M."/>
            <person name="Pohl T."/>
            <person name="Merkel B.J."/>
            <person name="Hornburger P."/>
            <person name="Mueller R.-W."/>
            <person name="Bruemmer F."/>
            <person name="Labrenz M."/>
            <person name="Spormann A.M."/>
            <person name="Op den Camp H."/>
            <person name="Overmann J."/>
            <person name="Amann R."/>
            <person name="Jetten M.S.M."/>
            <person name="Mascher T."/>
            <person name="Medema M.H."/>
            <person name="Devos D.P."/>
            <person name="Kaster A.-K."/>
            <person name="Ovreas L."/>
            <person name="Rohde M."/>
            <person name="Galperin M.Y."/>
            <person name="Jogler C."/>
        </authorList>
    </citation>
    <scope>NUCLEOTIDE SEQUENCE [LARGE SCALE GENOMIC DNA]</scope>
    <source>
        <strain evidence="1 2">CA12</strain>
    </source>
</reference>
<dbReference type="AlphaFoldDB" id="A0A517P6W0"/>
<keyword evidence="2" id="KW-1185">Reference proteome</keyword>
<organism evidence="1 2">
    <name type="scientific">Alienimonas californiensis</name>
    <dbReference type="NCBI Taxonomy" id="2527989"/>
    <lineage>
        <taxon>Bacteria</taxon>
        <taxon>Pseudomonadati</taxon>
        <taxon>Planctomycetota</taxon>
        <taxon>Planctomycetia</taxon>
        <taxon>Planctomycetales</taxon>
        <taxon>Planctomycetaceae</taxon>
        <taxon>Alienimonas</taxon>
    </lineage>
</organism>
<evidence type="ECO:0000313" key="2">
    <source>
        <dbReference type="Proteomes" id="UP000318741"/>
    </source>
</evidence>
<evidence type="ECO:0008006" key="3">
    <source>
        <dbReference type="Google" id="ProtNLM"/>
    </source>
</evidence>
<dbReference type="RefSeq" id="WP_145357941.1">
    <property type="nucleotide sequence ID" value="NZ_CP036265.1"/>
</dbReference>
<protein>
    <recommendedName>
        <fullName evidence="3">PilZ domain-containing protein</fullName>
    </recommendedName>
</protein>
<gene>
    <name evidence="1" type="ORF">CA12_11900</name>
</gene>
<evidence type="ECO:0000313" key="1">
    <source>
        <dbReference type="EMBL" id="QDT15109.1"/>
    </source>
</evidence>
<dbReference type="Proteomes" id="UP000318741">
    <property type="component" value="Chromosome"/>
</dbReference>
<proteinExistence type="predicted"/>
<dbReference type="EMBL" id="CP036265">
    <property type="protein sequence ID" value="QDT15109.1"/>
    <property type="molecule type" value="Genomic_DNA"/>
</dbReference>
<accession>A0A517P6W0</accession>
<dbReference type="KEGG" id="acaf:CA12_11900"/>